<dbReference type="Proteomes" id="UP000324585">
    <property type="component" value="Unassembled WGS sequence"/>
</dbReference>
<dbReference type="InterPro" id="IPR016181">
    <property type="entry name" value="Acyl_CoA_acyltransferase"/>
</dbReference>
<feature type="domain" description="N-acetyltransferase" evidence="3">
    <location>
        <begin position="19"/>
        <end position="172"/>
    </location>
</feature>
<dbReference type="GO" id="GO:0007064">
    <property type="term" value="P:mitotic sister chromatid cohesion"/>
    <property type="evidence" value="ECO:0007669"/>
    <property type="project" value="TreeGrafter"/>
</dbReference>
<evidence type="ECO:0000313" key="5">
    <source>
        <dbReference type="Proteomes" id="UP000324585"/>
    </source>
</evidence>
<evidence type="ECO:0000313" key="4">
    <source>
        <dbReference type="EMBL" id="KAA8490831.1"/>
    </source>
</evidence>
<reference evidence="5" key="1">
    <citation type="journal article" date="2019" name="Nat. Commun.">
        <title>Expansion of phycobilisome linker gene families in mesophilic red algae.</title>
        <authorList>
            <person name="Lee J."/>
            <person name="Kim D."/>
            <person name="Bhattacharya D."/>
            <person name="Yoon H.S."/>
        </authorList>
    </citation>
    <scope>NUCLEOTIDE SEQUENCE [LARGE SCALE GENOMIC DNA]</scope>
    <source>
        <strain evidence="5">CCMP 1328</strain>
    </source>
</reference>
<dbReference type="GO" id="GO:0016747">
    <property type="term" value="F:acyltransferase activity, transferring groups other than amino-acyl groups"/>
    <property type="evidence" value="ECO:0007669"/>
    <property type="project" value="InterPro"/>
</dbReference>
<organism evidence="4 5">
    <name type="scientific">Porphyridium purpureum</name>
    <name type="common">Red alga</name>
    <name type="synonym">Porphyridium cruentum</name>
    <dbReference type="NCBI Taxonomy" id="35688"/>
    <lineage>
        <taxon>Eukaryota</taxon>
        <taxon>Rhodophyta</taxon>
        <taxon>Bangiophyceae</taxon>
        <taxon>Porphyridiales</taxon>
        <taxon>Porphyridiaceae</taxon>
        <taxon>Porphyridium</taxon>
    </lineage>
</organism>
<sequence length="180" mass="19899">MAGVGRGHGERRREAMDELEWRAVTRQNVHELRAFNAGVFPVRFAESLYQRVLDGCAARPASAQLVSHARRVVGALCCCAEEKGERAPRLYVAVLGVAAAYRGRGIGGMLLSRAVELAEQLGAESMYLHVQQDNDEAMDFYTKRGFHVAKTIPNYYARLEPSAAYELQRSACLVTSPIIN</sequence>
<dbReference type="EMBL" id="VRMN01000018">
    <property type="protein sequence ID" value="KAA8490831.1"/>
    <property type="molecule type" value="Genomic_DNA"/>
</dbReference>
<dbReference type="OrthoDB" id="47374at2759"/>
<evidence type="ECO:0000256" key="2">
    <source>
        <dbReference type="ARBA" id="ARBA00023315"/>
    </source>
</evidence>
<dbReference type="PROSITE" id="PS51186">
    <property type="entry name" value="GNAT"/>
    <property type="match status" value="1"/>
</dbReference>
<dbReference type="CDD" id="cd04301">
    <property type="entry name" value="NAT_SF"/>
    <property type="match status" value="1"/>
</dbReference>
<gene>
    <name evidence="4" type="ORF">FVE85_1278</name>
</gene>
<dbReference type="AlphaFoldDB" id="A0A5J4YH97"/>
<evidence type="ECO:0000256" key="1">
    <source>
        <dbReference type="ARBA" id="ARBA00022679"/>
    </source>
</evidence>
<dbReference type="InterPro" id="IPR051556">
    <property type="entry name" value="N-term/lysine_N-AcTrnsfr"/>
</dbReference>
<keyword evidence="1 4" id="KW-0808">Transferase</keyword>
<dbReference type="GO" id="GO:0031415">
    <property type="term" value="C:NatA complex"/>
    <property type="evidence" value="ECO:0007669"/>
    <property type="project" value="TreeGrafter"/>
</dbReference>
<dbReference type="SUPFAM" id="SSF55729">
    <property type="entry name" value="Acyl-CoA N-acyltransferases (Nat)"/>
    <property type="match status" value="1"/>
</dbReference>
<proteinExistence type="predicted"/>
<comment type="caution">
    <text evidence="4">The sequence shown here is derived from an EMBL/GenBank/DDBJ whole genome shotgun (WGS) entry which is preliminary data.</text>
</comment>
<dbReference type="Gene3D" id="3.40.630.30">
    <property type="match status" value="1"/>
</dbReference>
<dbReference type="OMA" id="YHRILTY"/>
<evidence type="ECO:0000259" key="3">
    <source>
        <dbReference type="PROSITE" id="PS51186"/>
    </source>
</evidence>
<dbReference type="InterPro" id="IPR000182">
    <property type="entry name" value="GNAT_dom"/>
</dbReference>
<protein>
    <submittedName>
        <fullName evidence="4">N-alpha-acetyltransferase 50</fullName>
    </submittedName>
</protein>
<dbReference type="PANTHER" id="PTHR42919:SF8">
    <property type="entry name" value="N-ALPHA-ACETYLTRANSFERASE 50"/>
    <property type="match status" value="1"/>
</dbReference>
<keyword evidence="5" id="KW-1185">Reference proteome</keyword>
<dbReference type="PANTHER" id="PTHR42919">
    <property type="entry name" value="N-ALPHA-ACETYLTRANSFERASE"/>
    <property type="match status" value="1"/>
</dbReference>
<dbReference type="Pfam" id="PF00583">
    <property type="entry name" value="Acetyltransf_1"/>
    <property type="match status" value="1"/>
</dbReference>
<keyword evidence="2" id="KW-0012">Acyltransferase</keyword>
<accession>A0A5J4YH97</accession>
<name>A0A5J4YH97_PORPP</name>